<feature type="region of interest" description="Disordered" evidence="8">
    <location>
        <begin position="1007"/>
        <end position="1035"/>
    </location>
</feature>
<dbReference type="Proteomes" id="UP000634136">
    <property type="component" value="Unassembled WGS sequence"/>
</dbReference>
<evidence type="ECO:0000256" key="6">
    <source>
        <dbReference type="ARBA" id="ARBA00023242"/>
    </source>
</evidence>
<feature type="region of interest" description="Disordered" evidence="8">
    <location>
        <begin position="534"/>
        <end position="557"/>
    </location>
</feature>
<proteinExistence type="predicted"/>
<accession>A0A834TBX1</accession>
<evidence type="ECO:0000256" key="1">
    <source>
        <dbReference type="ARBA" id="ARBA00004123"/>
    </source>
</evidence>
<dbReference type="InterPro" id="IPR051579">
    <property type="entry name" value="DDR_Transcriptional_Reg"/>
</dbReference>
<dbReference type="Pfam" id="PF16770">
    <property type="entry name" value="RTT107_BRCT_5"/>
    <property type="match status" value="1"/>
</dbReference>
<dbReference type="Gene3D" id="3.40.50.10190">
    <property type="entry name" value="BRCT domain"/>
    <property type="match status" value="2"/>
</dbReference>
<reference evidence="10" key="1">
    <citation type="submission" date="2020-09" db="EMBL/GenBank/DDBJ databases">
        <title>Genome-Enabled Discovery of Anthraquinone Biosynthesis in Senna tora.</title>
        <authorList>
            <person name="Kang S.-H."/>
            <person name="Pandey R.P."/>
            <person name="Lee C.-M."/>
            <person name="Sim J.-S."/>
            <person name="Jeong J.-T."/>
            <person name="Choi B.-S."/>
            <person name="Jung M."/>
            <person name="Ginzburg D."/>
            <person name="Zhao K."/>
            <person name="Won S.Y."/>
            <person name="Oh T.-J."/>
            <person name="Yu Y."/>
            <person name="Kim N.-H."/>
            <person name="Lee O.R."/>
            <person name="Lee T.-H."/>
            <person name="Bashyal P."/>
            <person name="Kim T.-S."/>
            <person name="Lee W.-H."/>
            <person name="Kawkins C."/>
            <person name="Kim C.-K."/>
            <person name="Kim J.S."/>
            <person name="Ahn B.O."/>
            <person name="Rhee S.Y."/>
            <person name="Sohng J.K."/>
        </authorList>
    </citation>
    <scope>NUCLEOTIDE SEQUENCE</scope>
    <source>
        <tissue evidence="10">Leaf</tissue>
    </source>
</reference>
<feature type="domain" description="BRCT" evidence="9">
    <location>
        <begin position="773"/>
        <end position="836"/>
    </location>
</feature>
<dbReference type="Gene3D" id="1.50.40.10">
    <property type="entry name" value="Mitochondrial carrier domain"/>
    <property type="match status" value="1"/>
</dbReference>
<sequence length="1326" mass="146703">MQKGVGIAKGEMQFTRIPYLHSSDATDFTMPTTANFDTEYVCWAIPPITPVTLAVHRMDPHPRGIITRAACFIPAMTPRTLMSMTLSNTVRSRSTMLGGVLQAIPALLYMMSSWLYSEMAKSTALDMSDSLVTSQVMKVAFWPSCFAVSCPSSCWISAIITFAPLLMNFVAVAFPIPLAAPSRQESVEAFSKNNSRSRDPFTVLTIIETHRNVKDANNDVYQQFQETELFEDTLVLHSPLVDTQVETLDLNSELVKYTYSGSVKTMTTDSICAYEQEVVLDSEDEEMHDSKVVAGAKGLWDQKTDRTVKSPSVKFQKRQLESFSPCKQVDERVNTIANSFGKAVAGDSEASEFSQANALGYVDHYLSLNNVELSPGICHGKVTREKSPPVVSVRGIRNLAKKIQVRTHREEKKHESGQNEREAGIFCKNIKASSNFGVCGQTYKRRPKRNGYVDNQGNFSTGKRCEEKLVQGPGTVVENNNSIKELDVPLDATRENVDAYSGVTHIEDIPDIGLDTQIAAEAMEALAYVPPSESRCTKLEDQPSRPRKRNNDFVEGGTVSYKRKRNGLVADPFKLVHEPKYLRLPCSSFRVARKYRLNCQVQVSPQLPTNSSFLRLSSWPYPKGPRGIRKSPIAQNHPDAPLNSCTQSTIVSGKESDTHSTRSQRGLEGQVDVNTSCFPHAHPLHNAKCIDTGVTSEGKKVSNANVTCYKHHKKPCNQNVPKSSLLKELIRLGVSESATDLTGKDLRQRRDMSCVRVLFSQHLDEGIIKQQKKILARLNISTASCSTEATHFVADKFTRTQNMLETVALGKLVVTHLWLESCGQANCLIDEKNYILRDGKKEKEMGFSMPVSLARAKQQPLLKGKRVFITPRIKPDNKVITSLVTAVHGQVVDECQIYAGKNDKIIDELLILSCEEDYAVCRPFLERGIAVYCSELLLSGIVTQKLELERYQLFANRVARNNIATSSRFGKGAWARYLLDLVPREHQVEVPLEAWEKRSAEIFHPSREQEKAEMAENSSSNKSGPSGPGNDEKQDWAASPASAFYHFGTSGLSVAVATAVTHPLDVLKVRLQMQLVGQKGPLSGMGQLFFRVLKNEGPRSLYLGLTPALTRSVVYGGIRLGLYEPSKHACDLAFGSTNVLVKIASGVFSGAFATALTNPIEVLKVRLQMNPDKRKGGPILELQRTISEEGIRGLWKGVGPAMVRAAALTASQLASYDETKQILIRWTSLEEGFRLHLISSTVAGIVSTLITAPMDMVKTRLMLQRESKGAGSYKSGFHCAYQVLRTEGPRALYKGGFAIFARLGPQTTITLLLCEELRKLAGLKAI</sequence>
<dbReference type="GO" id="GO:0006974">
    <property type="term" value="P:DNA damage response"/>
    <property type="evidence" value="ECO:0007669"/>
    <property type="project" value="UniProtKB-KW"/>
</dbReference>
<evidence type="ECO:0000256" key="3">
    <source>
        <dbReference type="ARBA" id="ARBA00022692"/>
    </source>
</evidence>
<dbReference type="InterPro" id="IPR036420">
    <property type="entry name" value="BRCT_dom_sf"/>
</dbReference>
<dbReference type="CDD" id="cd17744">
    <property type="entry name" value="BRCT_MDC1_rpt1"/>
    <property type="match status" value="1"/>
</dbReference>
<feature type="repeat" description="Solcar" evidence="7">
    <location>
        <begin position="1137"/>
        <end position="1222"/>
    </location>
</feature>
<feature type="repeat" description="Solcar" evidence="7">
    <location>
        <begin position="1231"/>
        <end position="1320"/>
    </location>
</feature>
<dbReference type="InterPro" id="IPR018108">
    <property type="entry name" value="MCP_transmembrane"/>
</dbReference>
<dbReference type="SUPFAM" id="SSF52113">
    <property type="entry name" value="BRCT domain"/>
    <property type="match status" value="1"/>
</dbReference>
<evidence type="ECO:0000256" key="8">
    <source>
        <dbReference type="SAM" id="MobiDB-lite"/>
    </source>
</evidence>
<dbReference type="EMBL" id="JAAIUW010000008">
    <property type="protein sequence ID" value="KAF7818251.1"/>
    <property type="molecule type" value="Genomic_DNA"/>
</dbReference>
<evidence type="ECO:0000256" key="7">
    <source>
        <dbReference type="PROSITE-ProRule" id="PRU00282"/>
    </source>
</evidence>
<feature type="repeat" description="Solcar" evidence="7">
    <location>
        <begin position="1041"/>
        <end position="1129"/>
    </location>
</feature>
<dbReference type="PROSITE" id="PS50920">
    <property type="entry name" value="SOLCAR"/>
    <property type="match status" value="3"/>
</dbReference>
<dbReference type="InterPro" id="IPR001357">
    <property type="entry name" value="BRCT_dom"/>
</dbReference>
<evidence type="ECO:0000259" key="9">
    <source>
        <dbReference type="PROSITE" id="PS50172"/>
    </source>
</evidence>
<evidence type="ECO:0000313" key="11">
    <source>
        <dbReference type="Proteomes" id="UP000634136"/>
    </source>
</evidence>
<feature type="compositionally biased region" description="Basic and acidic residues" evidence="8">
    <location>
        <begin position="535"/>
        <end position="552"/>
    </location>
</feature>
<keyword evidence="5 7" id="KW-0472">Membrane</keyword>
<dbReference type="Pfam" id="PF00153">
    <property type="entry name" value="Mito_carr"/>
    <property type="match status" value="3"/>
</dbReference>
<feature type="compositionally biased region" description="Low complexity" evidence="8">
    <location>
        <begin position="1017"/>
        <end position="1029"/>
    </location>
</feature>
<comment type="caution">
    <text evidence="10">The sequence shown here is derived from an EMBL/GenBank/DDBJ whole genome shotgun (WGS) entry which is preliminary data.</text>
</comment>
<dbReference type="GO" id="GO:0005634">
    <property type="term" value="C:nucleus"/>
    <property type="evidence" value="ECO:0007669"/>
    <property type="project" value="UniProtKB-SubCell"/>
</dbReference>
<comment type="subcellular location">
    <subcellularLocation>
        <location evidence="2">Membrane</location>
        <topology evidence="2">Multi-pass membrane protein</topology>
    </subcellularLocation>
    <subcellularLocation>
        <location evidence="1">Nucleus</location>
    </subcellularLocation>
</comment>
<evidence type="ECO:0000256" key="4">
    <source>
        <dbReference type="ARBA" id="ARBA00022763"/>
    </source>
</evidence>
<keyword evidence="3 7" id="KW-0812">Transmembrane</keyword>
<dbReference type="CDD" id="cd18432">
    <property type="entry name" value="BRCT_PAXIP1_rpt6_like"/>
    <property type="match status" value="1"/>
</dbReference>
<dbReference type="PROSITE" id="PS50172">
    <property type="entry name" value="BRCT"/>
    <property type="match status" value="1"/>
</dbReference>
<dbReference type="SUPFAM" id="SSF103506">
    <property type="entry name" value="Mitochondrial carrier"/>
    <property type="match status" value="1"/>
</dbReference>
<dbReference type="InterPro" id="IPR023395">
    <property type="entry name" value="MCP_dom_sf"/>
</dbReference>
<dbReference type="Pfam" id="PF16589">
    <property type="entry name" value="BRCT_2"/>
    <property type="match status" value="1"/>
</dbReference>
<protein>
    <submittedName>
        <fullName evidence="10">Mitochondrial substrate carrier family protein ucpB</fullName>
    </submittedName>
</protein>
<dbReference type="PANTHER" id="PTHR23196">
    <property type="entry name" value="PAX TRANSCRIPTION ACTIVATION DOMAIN INTERACTING PROTEIN"/>
    <property type="match status" value="1"/>
</dbReference>
<evidence type="ECO:0000256" key="2">
    <source>
        <dbReference type="ARBA" id="ARBA00004141"/>
    </source>
</evidence>
<name>A0A834TBX1_9FABA</name>
<dbReference type="PANTHER" id="PTHR23196:SF32">
    <property type="entry name" value="BRCT DOMAIN-CONTAINING DNA REPAIR PROTEIN"/>
    <property type="match status" value="1"/>
</dbReference>
<dbReference type="OrthoDB" id="342264at2759"/>
<organism evidence="10 11">
    <name type="scientific">Senna tora</name>
    <dbReference type="NCBI Taxonomy" id="362788"/>
    <lineage>
        <taxon>Eukaryota</taxon>
        <taxon>Viridiplantae</taxon>
        <taxon>Streptophyta</taxon>
        <taxon>Embryophyta</taxon>
        <taxon>Tracheophyta</taxon>
        <taxon>Spermatophyta</taxon>
        <taxon>Magnoliopsida</taxon>
        <taxon>eudicotyledons</taxon>
        <taxon>Gunneridae</taxon>
        <taxon>Pentapetalae</taxon>
        <taxon>rosids</taxon>
        <taxon>fabids</taxon>
        <taxon>Fabales</taxon>
        <taxon>Fabaceae</taxon>
        <taxon>Caesalpinioideae</taxon>
        <taxon>Cassia clade</taxon>
        <taxon>Senna</taxon>
    </lineage>
</organism>
<dbReference type="GO" id="GO:0016020">
    <property type="term" value="C:membrane"/>
    <property type="evidence" value="ECO:0007669"/>
    <property type="project" value="UniProtKB-SubCell"/>
</dbReference>
<keyword evidence="11" id="KW-1185">Reference proteome</keyword>
<evidence type="ECO:0000313" key="10">
    <source>
        <dbReference type="EMBL" id="KAF7818251.1"/>
    </source>
</evidence>
<evidence type="ECO:0000256" key="5">
    <source>
        <dbReference type="ARBA" id="ARBA00023136"/>
    </source>
</evidence>
<keyword evidence="4" id="KW-0227">DNA damage</keyword>
<keyword evidence="6" id="KW-0539">Nucleus</keyword>
<gene>
    <name evidence="10" type="ORF">G2W53_023706</name>
</gene>